<comment type="caution">
    <text evidence="1">The sequence shown here is derived from an EMBL/GenBank/DDBJ whole genome shotgun (WGS) entry which is preliminary data.</text>
</comment>
<name>W7IVF8_9PSEU</name>
<dbReference type="Gene3D" id="3.40.50.150">
    <property type="entry name" value="Vaccinia Virus protein VP39"/>
    <property type="match status" value="1"/>
</dbReference>
<dbReference type="CDD" id="cd02440">
    <property type="entry name" value="AdoMet_MTases"/>
    <property type="match status" value="1"/>
</dbReference>
<organism evidence="1 2">
    <name type="scientific">Actinokineospora spheciospongiae</name>
    <dbReference type="NCBI Taxonomy" id="909613"/>
    <lineage>
        <taxon>Bacteria</taxon>
        <taxon>Bacillati</taxon>
        <taxon>Actinomycetota</taxon>
        <taxon>Actinomycetes</taxon>
        <taxon>Pseudonocardiales</taxon>
        <taxon>Pseudonocardiaceae</taxon>
        <taxon>Actinokineospora</taxon>
    </lineage>
</organism>
<dbReference type="Pfam" id="PF13578">
    <property type="entry name" value="Methyltransf_24"/>
    <property type="match status" value="1"/>
</dbReference>
<evidence type="ECO:0000313" key="1">
    <source>
        <dbReference type="EMBL" id="EWC64363.1"/>
    </source>
</evidence>
<dbReference type="EMBL" id="AYXG01000010">
    <property type="protein sequence ID" value="EWC64363.1"/>
    <property type="molecule type" value="Genomic_DNA"/>
</dbReference>
<dbReference type="OrthoDB" id="4455946at2"/>
<protein>
    <recommendedName>
        <fullName evidence="3">Secreted protein</fullName>
    </recommendedName>
</protein>
<dbReference type="SUPFAM" id="SSF53335">
    <property type="entry name" value="S-adenosyl-L-methionine-dependent methyltransferases"/>
    <property type="match status" value="1"/>
</dbReference>
<accession>W7IVF8</accession>
<reference evidence="1 2" key="1">
    <citation type="journal article" date="2014" name="Genome Announc.">
        <title>Draft Genome Sequence of the Antitrypanosomally Active Sponge-Associated Bacterium Actinokineospora sp. Strain EG49.</title>
        <authorList>
            <person name="Harjes J."/>
            <person name="Ryu T."/>
            <person name="Abdelmohsen U.R."/>
            <person name="Moitinho-Silva L."/>
            <person name="Horn H."/>
            <person name="Ravasi T."/>
            <person name="Hentschel U."/>
        </authorList>
    </citation>
    <scope>NUCLEOTIDE SEQUENCE [LARGE SCALE GENOMIC DNA]</scope>
    <source>
        <strain evidence="1 2">EG49</strain>
    </source>
</reference>
<dbReference type="RefSeq" id="WP_052020431.1">
    <property type="nucleotide sequence ID" value="NZ_AYXG01000010.1"/>
</dbReference>
<keyword evidence="2" id="KW-1185">Reference proteome</keyword>
<dbReference type="eggNOG" id="COG4122">
    <property type="taxonomic scope" value="Bacteria"/>
</dbReference>
<proteinExistence type="predicted"/>
<dbReference type="InterPro" id="IPR029063">
    <property type="entry name" value="SAM-dependent_MTases_sf"/>
</dbReference>
<dbReference type="Proteomes" id="UP000019277">
    <property type="component" value="Unassembled WGS sequence"/>
</dbReference>
<evidence type="ECO:0000313" key="2">
    <source>
        <dbReference type="Proteomes" id="UP000019277"/>
    </source>
</evidence>
<evidence type="ECO:0008006" key="3">
    <source>
        <dbReference type="Google" id="ProtNLM"/>
    </source>
</evidence>
<gene>
    <name evidence="1" type="ORF">UO65_0311</name>
</gene>
<dbReference type="AlphaFoldDB" id="W7IVF8"/>
<sequence length="213" mass="23344">MDLIEESAALSDLMWRVYHHVRDGGADMSEGGASVAEATYLRDLATRHRAGLVFEIGFNLGFSAIAFLESGPDTRVVSFELDDRPSVLLAKQFVDERYPGRHELVLGDSLSTVTAFAADRPERADLIFVDGGHDYEVAAADLRNARAVTRPGGHVVIDDLVPWYPWGVGPTRAWTEAADTGLLVVDESYVDGRRVERIEAPGDRAWSAGRFLA</sequence>